<keyword evidence="2" id="KW-0805">Transcription regulation</keyword>
<dbReference type="Pfam" id="PF00847">
    <property type="entry name" value="AP2"/>
    <property type="match status" value="1"/>
</dbReference>
<evidence type="ECO:0000259" key="8">
    <source>
        <dbReference type="PROSITE" id="PS51032"/>
    </source>
</evidence>
<sequence length="154" mass="16903">KTHSWRTQSSTRELPLNPPSNRTITTNRARTSLPLPPAAPTIYPPPPPPPPYSPLRGSFCVFDAGPSMEIHFQQPPPPPPPYHLQVQEAPGGKPAKLRARSSRGTHHGGGGSKFVGVRQRPSGRWVAEIKDTTQKIRMWLGTFETAEEAALAYD</sequence>
<dbReference type="PANTHER" id="PTHR31194">
    <property type="entry name" value="SHN SHINE , DNA BINDING / TRANSCRIPTION FACTOR"/>
    <property type="match status" value="1"/>
</dbReference>
<dbReference type="InterPro" id="IPR016177">
    <property type="entry name" value="DNA-bd_dom_sf"/>
</dbReference>
<reference evidence="9" key="1">
    <citation type="submission" date="2015-07" db="EMBL/GenBank/DDBJ databases">
        <title>Transcriptome Assembly of Anthurium amnicola.</title>
        <authorList>
            <person name="Suzuki J."/>
        </authorList>
    </citation>
    <scope>NUCLEOTIDE SEQUENCE</scope>
</reference>
<feature type="non-terminal residue" evidence="9">
    <location>
        <position position="154"/>
    </location>
</feature>
<dbReference type="PANTHER" id="PTHR31194:SF1">
    <property type="entry name" value="ETHYLENE-RESPONSIVE TRANSCRIPTION FACTOR ERN2"/>
    <property type="match status" value="1"/>
</dbReference>
<dbReference type="InterPro" id="IPR001471">
    <property type="entry name" value="AP2/ERF_dom"/>
</dbReference>
<name>A0A1D1YHT3_9ARAE</name>
<dbReference type="SMART" id="SM00380">
    <property type="entry name" value="AP2"/>
    <property type="match status" value="1"/>
</dbReference>
<feature type="region of interest" description="Disordered" evidence="7">
    <location>
        <begin position="1"/>
        <end position="58"/>
    </location>
</feature>
<dbReference type="FunFam" id="3.30.730.10:FF:000005">
    <property type="entry name" value="ethylene-responsive transcription factor RAP2-11"/>
    <property type="match status" value="1"/>
</dbReference>
<evidence type="ECO:0000256" key="5">
    <source>
        <dbReference type="ARBA" id="ARBA00023242"/>
    </source>
</evidence>
<accession>A0A1D1YHT3</accession>
<dbReference type="PROSITE" id="PS51032">
    <property type="entry name" value="AP2_ERF"/>
    <property type="match status" value="1"/>
</dbReference>
<evidence type="ECO:0000256" key="3">
    <source>
        <dbReference type="ARBA" id="ARBA00023125"/>
    </source>
</evidence>
<comment type="subcellular location">
    <subcellularLocation>
        <location evidence="1">Nucleus</location>
    </subcellularLocation>
</comment>
<dbReference type="GO" id="GO:0003700">
    <property type="term" value="F:DNA-binding transcription factor activity"/>
    <property type="evidence" value="ECO:0007669"/>
    <property type="project" value="InterPro"/>
</dbReference>
<dbReference type="SUPFAM" id="SSF54171">
    <property type="entry name" value="DNA-binding domain"/>
    <property type="match status" value="1"/>
</dbReference>
<feature type="region of interest" description="Disordered" evidence="7">
    <location>
        <begin position="89"/>
        <end position="120"/>
    </location>
</feature>
<feature type="compositionally biased region" description="Basic residues" evidence="7">
    <location>
        <begin position="95"/>
        <end position="106"/>
    </location>
</feature>
<dbReference type="GO" id="GO:0005634">
    <property type="term" value="C:nucleus"/>
    <property type="evidence" value="ECO:0007669"/>
    <property type="project" value="UniProtKB-SubCell"/>
</dbReference>
<proteinExistence type="inferred from homology"/>
<evidence type="ECO:0000313" key="9">
    <source>
        <dbReference type="EMBL" id="JAT54200.1"/>
    </source>
</evidence>
<keyword evidence="5" id="KW-0539">Nucleus</keyword>
<dbReference type="InterPro" id="IPR050913">
    <property type="entry name" value="AP2/ERF_ERF"/>
</dbReference>
<feature type="non-terminal residue" evidence="9">
    <location>
        <position position="1"/>
    </location>
</feature>
<keyword evidence="4" id="KW-0804">Transcription</keyword>
<dbReference type="InterPro" id="IPR036955">
    <property type="entry name" value="AP2/ERF_dom_sf"/>
</dbReference>
<keyword evidence="3" id="KW-0238">DNA-binding</keyword>
<dbReference type="Gene3D" id="3.30.730.10">
    <property type="entry name" value="AP2/ERF domain"/>
    <property type="match status" value="1"/>
</dbReference>
<evidence type="ECO:0000256" key="6">
    <source>
        <dbReference type="ARBA" id="ARBA00024343"/>
    </source>
</evidence>
<evidence type="ECO:0000256" key="2">
    <source>
        <dbReference type="ARBA" id="ARBA00023015"/>
    </source>
</evidence>
<feature type="compositionally biased region" description="Pro residues" evidence="7">
    <location>
        <begin position="34"/>
        <end position="53"/>
    </location>
</feature>
<feature type="compositionally biased region" description="Polar residues" evidence="7">
    <location>
        <begin position="19"/>
        <end position="30"/>
    </location>
</feature>
<dbReference type="EMBL" id="GDJX01013736">
    <property type="protein sequence ID" value="JAT54200.1"/>
    <property type="molecule type" value="Transcribed_RNA"/>
</dbReference>
<evidence type="ECO:0000256" key="7">
    <source>
        <dbReference type="SAM" id="MobiDB-lite"/>
    </source>
</evidence>
<dbReference type="GO" id="GO:0003677">
    <property type="term" value="F:DNA binding"/>
    <property type="evidence" value="ECO:0007669"/>
    <property type="project" value="UniProtKB-KW"/>
</dbReference>
<gene>
    <name evidence="9" type="primary">RAP2-11_0</name>
    <name evidence="9" type="ORF">g.121636</name>
</gene>
<protein>
    <submittedName>
        <fullName evidence="9">Ethylene-responsive transcription factor RAP2-11</fullName>
    </submittedName>
</protein>
<dbReference type="PRINTS" id="PR00367">
    <property type="entry name" value="ETHRSPELEMNT"/>
</dbReference>
<dbReference type="CDD" id="cd00018">
    <property type="entry name" value="AP2"/>
    <property type="match status" value="1"/>
</dbReference>
<feature type="domain" description="AP2/ERF" evidence="8">
    <location>
        <begin position="113"/>
        <end position="154"/>
    </location>
</feature>
<feature type="compositionally biased region" description="Polar residues" evidence="7">
    <location>
        <begin position="1"/>
        <end position="12"/>
    </location>
</feature>
<organism evidence="9">
    <name type="scientific">Anthurium amnicola</name>
    <dbReference type="NCBI Taxonomy" id="1678845"/>
    <lineage>
        <taxon>Eukaryota</taxon>
        <taxon>Viridiplantae</taxon>
        <taxon>Streptophyta</taxon>
        <taxon>Embryophyta</taxon>
        <taxon>Tracheophyta</taxon>
        <taxon>Spermatophyta</taxon>
        <taxon>Magnoliopsida</taxon>
        <taxon>Liliopsida</taxon>
        <taxon>Araceae</taxon>
        <taxon>Pothoideae</taxon>
        <taxon>Potheae</taxon>
        <taxon>Anthurium</taxon>
    </lineage>
</organism>
<evidence type="ECO:0000256" key="4">
    <source>
        <dbReference type="ARBA" id="ARBA00023163"/>
    </source>
</evidence>
<dbReference type="AlphaFoldDB" id="A0A1D1YHT3"/>
<evidence type="ECO:0000256" key="1">
    <source>
        <dbReference type="ARBA" id="ARBA00004123"/>
    </source>
</evidence>
<comment type="similarity">
    <text evidence="6">Belongs to the AP2/ERF transcription factor family. ERF subfamily.</text>
</comment>